<dbReference type="EMBL" id="LQIR01000008">
    <property type="protein sequence ID" value="KUI19138.1"/>
    <property type="molecule type" value="Genomic_DNA"/>
</dbReference>
<sequence length="210" mass="23509">MHHGDYLNRDAHKALCGLVLTKVTTLDDVAGEGAVCADCEAKLAQYHAAWWRERAMTVEAELEELRIKYRQLTGQAEEAHEPSAESAQTTDSPAADEEPTSLLGRARVELLALCSQCDGVVPYWRLKTTMQAFSDELSTDERVQLAQEIGADGSLIRWCTTEIGNLGWQVTNSPVQEESEAMWDAWTHDAYQTPKKNKWRLGRSRSRDAS</sequence>
<feature type="region of interest" description="Disordered" evidence="1">
    <location>
        <begin position="73"/>
        <end position="99"/>
    </location>
</feature>
<evidence type="ECO:0000313" key="3">
    <source>
        <dbReference type="Proteomes" id="UP000053707"/>
    </source>
</evidence>
<name>A0A101AAR7_9MYCO</name>
<comment type="caution">
    <text evidence="2">The sequence shown here is derived from an EMBL/GenBank/DDBJ whole genome shotgun (WGS) entry which is preliminary data.</text>
</comment>
<evidence type="ECO:0000313" key="2">
    <source>
        <dbReference type="EMBL" id="KUI19138.1"/>
    </source>
</evidence>
<organism evidence="2 3">
    <name type="scientific">Mycobacterium lehmannii</name>
    <dbReference type="NCBI Taxonomy" id="2048550"/>
    <lineage>
        <taxon>Bacteria</taxon>
        <taxon>Bacillati</taxon>
        <taxon>Actinomycetota</taxon>
        <taxon>Actinomycetes</taxon>
        <taxon>Mycobacteriales</taxon>
        <taxon>Mycobacteriaceae</taxon>
        <taxon>Mycobacterium</taxon>
    </lineage>
</organism>
<dbReference type="Proteomes" id="UP000053707">
    <property type="component" value="Unassembled WGS sequence"/>
</dbReference>
<evidence type="ECO:0000256" key="1">
    <source>
        <dbReference type="SAM" id="MobiDB-lite"/>
    </source>
</evidence>
<accession>A0A101AAR7</accession>
<reference evidence="2 3" key="1">
    <citation type="submission" date="2016-01" db="EMBL/GenBank/DDBJ databases">
        <authorList>
            <consortium name="TB Trials Study Group"/>
            <person name="Sutton G."/>
            <person name="Brinkac L."/>
            <person name="Sanka R."/>
            <person name="Adams M."/>
            <person name="Lau E.L."/>
            <person name="Macaden R."/>
            <person name="Grewal H.M.S."/>
        </authorList>
    </citation>
    <scope>NUCLEOTIDE SEQUENCE [LARGE SCALE GENOMIC DNA]</scope>
    <source>
        <strain evidence="2 3">IS-1744</strain>
    </source>
</reference>
<gene>
    <name evidence="2" type="ORF">AU192_04460</name>
</gene>
<keyword evidence="3" id="KW-1185">Reference proteome</keyword>
<protein>
    <submittedName>
        <fullName evidence="2">Uncharacterized protein</fullName>
    </submittedName>
</protein>
<dbReference type="AlphaFoldDB" id="A0A101AAR7"/>
<proteinExistence type="predicted"/>